<dbReference type="Proteomes" id="UP001187531">
    <property type="component" value="Unassembled WGS sequence"/>
</dbReference>
<feature type="compositionally biased region" description="Polar residues" evidence="1">
    <location>
        <begin position="56"/>
        <end position="66"/>
    </location>
</feature>
<gene>
    <name evidence="2" type="ORF">QYM36_017648</name>
</gene>
<keyword evidence="3" id="KW-1185">Reference proteome</keyword>
<accession>A0AA88HAR9</accession>
<feature type="compositionally biased region" description="Acidic residues" evidence="1">
    <location>
        <begin position="23"/>
        <end position="37"/>
    </location>
</feature>
<feature type="compositionally biased region" description="Basic and acidic residues" evidence="1">
    <location>
        <begin position="138"/>
        <end position="154"/>
    </location>
</feature>
<organism evidence="2 3">
    <name type="scientific">Artemia franciscana</name>
    <name type="common">Brine shrimp</name>
    <name type="synonym">Artemia sanfranciscana</name>
    <dbReference type="NCBI Taxonomy" id="6661"/>
    <lineage>
        <taxon>Eukaryota</taxon>
        <taxon>Metazoa</taxon>
        <taxon>Ecdysozoa</taxon>
        <taxon>Arthropoda</taxon>
        <taxon>Crustacea</taxon>
        <taxon>Branchiopoda</taxon>
        <taxon>Anostraca</taxon>
        <taxon>Artemiidae</taxon>
        <taxon>Artemia</taxon>
    </lineage>
</organism>
<dbReference type="EMBL" id="JAVRJZ010000042">
    <property type="protein sequence ID" value="KAK2704031.1"/>
    <property type="molecule type" value="Genomic_DNA"/>
</dbReference>
<comment type="caution">
    <text evidence="2">The sequence shown here is derived from an EMBL/GenBank/DDBJ whole genome shotgun (WGS) entry which is preliminary data.</text>
</comment>
<protein>
    <submittedName>
        <fullName evidence="2">Uncharacterized protein</fullName>
    </submittedName>
</protein>
<name>A0AA88HAR9_ARTSF</name>
<feature type="region of interest" description="Disordered" evidence="1">
    <location>
        <begin position="132"/>
        <end position="155"/>
    </location>
</feature>
<sequence length="198" mass="22190">MAASVDVSSEIIRQCCQLDDLEVSESVADGDEDEQSNEEASKSQSGKVDDIDNESEGSISNLFISNQKEVRDNEANVTYFKLDRTSEPEKATHHSVFDLFTERKESLSINDLHVDTAALRQVDYIDDQVASEAGKNNTDVKSEKRSHGDAEDLNKTNMVSNIQVAKDNNPFVNIETLQKTYKEPLPTLLRLNYSRDVD</sequence>
<proteinExistence type="predicted"/>
<evidence type="ECO:0000256" key="1">
    <source>
        <dbReference type="SAM" id="MobiDB-lite"/>
    </source>
</evidence>
<evidence type="ECO:0000313" key="3">
    <source>
        <dbReference type="Proteomes" id="UP001187531"/>
    </source>
</evidence>
<feature type="region of interest" description="Disordered" evidence="1">
    <location>
        <begin position="23"/>
        <end position="66"/>
    </location>
</feature>
<evidence type="ECO:0000313" key="2">
    <source>
        <dbReference type="EMBL" id="KAK2704031.1"/>
    </source>
</evidence>
<reference evidence="2" key="1">
    <citation type="submission" date="2023-07" db="EMBL/GenBank/DDBJ databases">
        <title>Chromosome-level genome assembly of Artemia franciscana.</title>
        <authorList>
            <person name="Jo E."/>
        </authorList>
    </citation>
    <scope>NUCLEOTIDE SEQUENCE</scope>
    <source>
        <tissue evidence="2">Whole body</tissue>
    </source>
</reference>
<dbReference type="AlphaFoldDB" id="A0AA88HAR9"/>